<proteinExistence type="predicted"/>
<evidence type="ECO:0008006" key="3">
    <source>
        <dbReference type="Google" id="ProtNLM"/>
    </source>
</evidence>
<dbReference type="EMBL" id="CP018044">
    <property type="protein sequence ID" value="ATU19814.1"/>
    <property type="molecule type" value="Genomic_DNA"/>
</dbReference>
<gene>
    <name evidence="1" type="ORF">BcFMB_01410</name>
</gene>
<accession>A0A2D3D432</accession>
<organism evidence="1 2">
    <name type="scientific">Bifidobacterium choerinum</name>
    <dbReference type="NCBI Taxonomy" id="35760"/>
    <lineage>
        <taxon>Bacteria</taxon>
        <taxon>Bacillati</taxon>
        <taxon>Actinomycetota</taxon>
        <taxon>Actinomycetes</taxon>
        <taxon>Bifidobacteriales</taxon>
        <taxon>Bifidobacteriaceae</taxon>
        <taxon>Bifidobacterium</taxon>
    </lineage>
</organism>
<dbReference type="AlphaFoldDB" id="A0A2D3D432"/>
<evidence type="ECO:0000313" key="2">
    <source>
        <dbReference type="Proteomes" id="UP000229907"/>
    </source>
</evidence>
<dbReference type="RefSeq" id="WP_232513833.1">
    <property type="nucleotide sequence ID" value="NZ_CP018044.1"/>
</dbReference>
<reference evidence="1 2" key="1">
    <citation type="submission" date="2016-11" db="EMBL/GenBank/DDBJ databases">
        <title>complete genome sequence of Bifidobacterium choerinum strain FMB-1.</title>
        <authorList>
            <person name="Park C.-S."/>
            <person name="Jung D.-H."/>
            <person name="Choi D.-S."/>
        </authorList>
    </citation>
    <scope>NUCLEOTIDE SEQUENCE [LARGE SCALE GENOMIC DNA]</scope>
    <source>
        <strain evidence="1 2">FMB-1</strain>
    </source>
</reference>
<sequence>MNRISAERDALTATLTDMLGDIVQSVSIDPADARPTTGRVAIVIEPPEVTYPTWRTIEIRWTLDLLAGTQTTQASSLELLTDAIELLAERGLNIERATPITFNLAAAGSLAAYQVRLNPLELN</sequence>
<name>A0A2D3D432_9BIFI</name>
<dbReference type="KEGG" id="bcho:BcFMB_01410"/>
<evidence type="ECO:0000313" key="1">
    <source>
        <dbReference type="EMBL" id="ATU19814.1"/>
    </source>
</evidence>
<protein>
    <recommendedName>
        <fullName evidence="3">Phage protein</fullName>
    </recommendedName>
</protein>
<dbReference type="Proteomes" id="UP000229907">
    <property type="component" value="Chromosome"/>
</dbReference>